<evidence type="ECO:0000313" key="2">
    <source>
        <dbReference type="Proteomes" id="UP000220797"/>
    </source>
</evidence>
<keyword evidence="2" id="KW-1185">Reference proteome</keyword>
<dbReference type="RefSeq" id="XP_028529703.1">
    <property type="nucleotide sequence ID" value="XM_028673229.1"/>
</dbReference>
<evidence type="ECO:0000313" key="1">
    <source>
        <dbReference type="EMBL" id="CRG96900.1"/>
    </source>
</evidence>
<dbReference type="EMBL" id="CVMV01000070">
    <property type="protein sequence ID" value="CRG96900.1"/>
    <property type="molecule type" value="Genomic_DNA"/>
</dbReference>
<organism evidence="1 2">
    <name type="scientific">Plasmodium gallinaceum</name>
    <dbReference type="NCBI Taxonomy" id="5849"/>
    <lineage>
        <taxon>Eukaryota</taxon>
        <taxon>Sar</taxon>
        <taxon>Alveolata</taxon>
        <taxon>Apicomplexa</taxon>
        <taxon>Aconoidasida</taxon>
        <taxon>Haemosporida</taxon>
        <taxon>Plasmodiidae</taxon>
        <taxon>Plasmodium</taxon>
        <taxon>Plasmodium (Haemamoeba)</taxon>
    </lineage>
</organism>
<dbReference type="VEuPathDB" id="PlasmoDB:PGAL8A_00448100"/>
<reference evidence="1" key="1">
    <citation type="submission" date="2015-04" db="EMBL/GenBank/DDBJ databases">
        <authorList>
            <consortium name="Pathogen Informatics"/>
        </authorList>
    </citation>
    <scope>NUCLEOTIDE SEQUENCE [LARGE SCALE GENOMIC DNA]</scope>
    <source>
        <strain evidence="1">8A</strain>
    </source>
</reference>
<proteinExistence type="predicted"/>
<sequence>MLGETSEHINISEDEKKYINIIKIIQLREQYKVKSMNNSDIYNCLVESLSSSNINNKIKQKTLKYDYVDLERENHIFSSSINKINNISNNILYGSNSFDFSNNYLKRYYLSNSSNNSDKIYKKSNNENLIKNKYIKGKKNKYFKSMSENDNSFIKNENLYPIIRMKSSNILNFSKDTYDKSFSIFNENLYPLKNYTYTSITRKDENICNEFYEKSYTTVYSKYNTFKKKKLIKSKTFKIEKKKKNYYKQKIKNFSNIYYKKIKGKEKEEKQKDNLKDKKKKNSNRDIFFNHMFKSSSICESLSASKIKYLKEEGNLNNEEHDREEYIKCIFLSIKRQQKKNDFLEKNAEHMLDLIELLLYKRMKEMFLFKKKICSKDKYKSLFPNIFYFNNNDDLIEAIDKKLRFLPKIPAKENLTSYCGPSSFEIFGKYYSSYKYDYKLIKVDVKLYKYSEIFNNANKFCNKELKYKNYFELLNNYKIKENDLNQNVRKAKKINIPKKNILSFCNYIYKVNSNKKEIGNVKKKETCYIKVKEIPNELIKVLKFKNITIR</sequence>
<name>A0A1J1GWT4_PLAGA</name>
<dbReference type="AlphaFoldDB" id="A0A1J1GWT4"/>
<comment type="caution">
    <text evidence="1">The sequence shown here is derived from an EMBL/GenBank/DDBJ whole genome shotgun (WGS) entry which is preliminary data.</text>
</comment>
<gene>
    <name evidence="1" type="ORF">PGAL8A_00448100</name>
</gene>
<dbReference type="Proteomes" id="UP000220797">
    <property type="component" value="Unassembled WGS sequence"/>
</dbReference>
<dbReference type="OMA" id="YKEICPD"/>
<protein>
    <submittedName>
        <fullName evidence="1">Uncharacterized protein</fullName>
    </submittedName>
</protein>
<accession>A0A1J1GWT4</accession>
<dbReference type="GeneID" id="39733014"/>
<dbReference type="OrthoDB" id="386946at2759"/>